<feature type="non-terminal residue" evidence="2">
    <location>
        <position position="1"/>
    </location>
</feature>
<dbReference type="Proteomes" id="UP001521074">
    <property type="component" value="Unassembled WGS sequence"/>
</dbReference>
<keyword evidence="3" id="KW-1185">Reference proteome</keyword>
<organism evidence="2 3">
    <name type="scientific">Acetobacter sicerae</name>
    <dbReference type="NCBI Taxonomy" id="85325"/>
    <lineage>
        <taxon>Bacteria</taxon>
        <taxon>Pseudomonadati</taxon>
        <taxon>Pseudomonadota</taxon>
        <taxon>Alphaproteobacteria</taxon>
        <taxon>Acetobacterales</taxon>
        <taxon>Acetobacteraceae</taxon>
        <taxon>Acetobacter</taxon>
    </lineage>
</organism>
<sequence length="121" mass="13716">GIRHIRWISQSLPAMFVSGNTSPCHYSLHLFAKTNESQHAGIVQKLSDQALSVIFDLIDTLLKGAAHYAMFSAEYWFRVPVYIVLCGIAIASTNRRFHMAFVSLGLVYEVSWILRHFETLS</sequence>
<keyword evidence="1" id="KW-1133">Transmembrane helix</keyword>
<evidence type="ECO:0000313" key="2">
    <source>
        <dbReference type="EMBL" id="MCE0745379.1"/>
    </source>
</evidence>
<accession>A0ABS8VYI9</accession>
<feature type="transmembrane region" description="Helical" evidence="1">
    <location>
        <begin position="75"/>
        <end position="91"/>
    </location>
</feature>
<evidence type="ECO:0000256" key="1">
    <source>
        <dbReference type="SAM" id="Phobius"/>
    </source>
</evidence>
<dbReference type="EMBL" id="JAJSOJ010000071">
    <property type="protein sequence ID" value="MCE0745379.1"/>
    <property type="molecule type" value="Genomic_DNA"/>
</dbReference>
<name>A0ABS8VYI9_9PROT</name>
<reference evidence="2 3" key="1">
    <citation type="submission" date="2021-12" db="EMBL/GenBank/DDBJ databases">
        <title>Genome sequence of Acetobacter sicerae DmPark20a_162.</title>
        <authorList>
            <person name="Chaston J.M."/>
        </authorList>
    </citation>
    <scope>NUCLEOTIDE SEQUENCE [LARGE SCALE GENOMIC DNA]</scope>
    <source>
        <strain evidence="2 3">DmPark20a_162</strain>
    </source>
</reference>
<evidence type="ECO:0000313" key="3">
    <source>
        <dbReference type="Proteomes" id="UP001521074"/>
    </source>
</evidence>
<keyword evidence="1" id="KW-0472">Membrane</keyword>
<keyword evidence="1" id="KW-0812">Transmembrane</keyword>
<protein>
    <submittedName>
        <fullName evidence="2">Uncharacterized protein</fullName>
    </submittedName>
</protein>
<feature type="transmembrane region" description="Helical" evidence="1">
    <location>
        <begin position="97"/>
        <end position="114"/>
    </location>
</feature>
<proteinExistence type="predicted"/>
<gene>
    <name evidence="2" type="ORF">LWC05_16010</name>
</gene>
<comment type="caution">
    <text evidence="2">The sequence shown here is derived from an EMBL/GenBank/DDBJ whole genome shotgun (WGS) entry which is preliminary data.</text>
</comment>